<dbReference type="SUPFAM" id="SSF50494">
    <property type="entry name" value="Trypsin-like serine proteases"/>
    <property type="match status" value="1"/>
</dbReference>
<evidence type="ECO:0000259" key="2">
    <source>
        <dbReference type="PROSITE" id="PS50240"/>
    </source>
</evidence>
<dbReference type="PROSITE" id="PS50240">
    <property type="entry name" value="TRYPSIN_DOM"/>
    <property type="match status" value="1"/>
</dbReference>
<dbReference type="Pfam" id="PF00089">
    <property type="entry name" value="Trypsin"/>
    <property type="match status" value="1"/>
</dbReference>
<evidence type="ECO:0000256" key="1">
    <source>
        <dbReference type="SAM" id="SignalP"/>
    </source>
</evidence>
<name>A0ABD0JBZ8_9CAEN</name>
<dbReference type="PANTHER" id="PTHR24260:SF132">
    <property type="entry name" value="PEPTIDASE S1 DOMAIN-CONTAINING PROTEIN"/>
    <property type="match status" value="1"/>
</dbReference>
<evidence type="ECO:0000313" key="3">
    <source>
        <dbReference type="EMBL" id="KAK7469739.1"/>
    </source>
</evidence>
<sequence length="290" mass="31234">TAETMYSAIFLVIVSGGLSFGQEEPANPFPFLVAFSIGQQEVFCSGSIFNENYILTAAQCGHSDLPDVFNMHVGSSVVEIRTGLSNPIAVHKSDYIVHPSWRTDFPENDVALLKLRTPLKLVAGKVEKGPAINSDPACPAIGESCVYPGWNCESRSFVPQNCSMDVYSLDACQEVVSFENKIIKTISNKQLCTGTNSTAEKCRTYTGLPLFGQCSGKQLVIGIASLGAYPVRCQEYSGLKVYTNVARFSEWIKSNTGESGTGAAEAVTRQSRSGITLLSVFGMLGLQAIL</sequence>
<dbReference type="PANTHER" id="PTHR24260">
    <property type="match status" value="1"/>
</dbReference>
<dbReference type="SMART" id="SM00020">
    <property type="entry name" value="Tryp_SPc"/>
    <property type="match status" value="1"/>
</dbReference>
<gene>
    <name evidence="3" type="ORF">BaRGS_00036221</name>
</gene>
<dbReference type="InterPro" id="IPR001314">
    <property type="entry name" value="Peptidase_S1A"/>
</dbReference>
<keyword evidence="1" id="KW-0732">Signal</keyword>
<dbReference type="InterPro" id="IPR051333">
    <property type="entry name" value="CLIP_Serine_Protease"/>
</dbReference>
<dbReference type="InterPro" id="IPR009003">
    <property type="entry name" value="Peptidase_S1_PA"/>
</dbReference>
<accession>A0ABD0JBZ8</accession>
<organism evidence="3 4">
    <name type="scientific">Batillaria attramentaria</name>
    <dbReference type="NCBI Taxonomy" id="370345"/>
    <lineage>
        <taxon>Eukaryota</taxon>
        <taxon>Metazoa</taxon>
        <taxon>Spiralia</taxon>
        <taxon>Lophotrochozoa</taxon>
        <taxon>Mollusca</taxon>
        <taxon>Gastropoda</taxon>
        <taxon>Caenogastropoda</taxon>
        <taxon>Sorbeoconcha</taxon>
        <taxon>Cerithioidea</taxon>
        <taxon>Batillariidae</taxon>
        <taxon>Batillaria</taxon>
    </lineage>
</organism>
<dbReference type="AlphaFoldDB" id="A0ABD0JBZ8"/>
<feature type="signal peptide" evidence="1">
    <location>
        <begin position="1"/>
        <end position="19"/>
    </location>
</feature>
<feature type="domain" description="Peptidase S1" evidence="2">
    <location>
        <begin position="13"/>
        <end position="257"/>
    </location>
</feature>
<feature type="chain" id="PRO_5044783204" description="Peptidase S1 domain-containing protein" evidence="1">
    <location>
        <begin position="20"/>
        <end position="290"/>
    </location>
</feature>
<feature type="non-terminal residue" evidence="3">
    <location>
        <position position="1"/>
    </location>
</feature>
<dbReference type="Proteomes" id="UP001519460">
    <property type="component" value="Unassembled WGS sequence"/>
</dbReference>
<proteinExistence type="predicted"/>
<comment type="caution">
    <text evidence="3">The sequence shown here is derived from an EMBL/GenBank/DDBJ whole genome shotgun (WGS) entry which is preliminary data.</text>
</comment>
<keyword evidence="4" id="KW-1185">Reference proteome</keyword>
<reference evidence="3 4" key="1">
    <citation type="journal article" date="2023" name="Sci. Data">
        <title>Genome assembly of the Korean intertidal mud-creeper Batillaria attramentaria.</title>
        <authorList>
            <person name="Patra A.K."/>
            <person name="Ho P.T."/>
            <person name="Jun S."/>
            <person name="Lee S.J."/>
            <person name="Kim Y."/>
            <person name="Won Y.J."/>
        </authorList>
    </citation>
    <scope>NUCLEOTIDE SEQUENCE [LARGE SCALE GENOMIC DNA]</scope>
    <source>
        <strain evidence="3">Wonlab-2016</strain>
    </source>
</reference>
<dbReference type="PRINTS" id="PR00722">
    <property type="entry name" value="CHYMOTRYPSIN"/>
</dbReference>
<dbReference type="InterPro" id="IPR043504">
    <property type="entry name" value="Peptidase_S1_PA_chymotrypsin"/>
</dbReference>
<evidence type="ECO:0000313" key="4">
    <source>
        <dbReference type="Proteomes" id="UP001519460"/>
    </source>
</evidence>
<dbReference type="InterPro" id="IPR001254">
    <property type="entry name" value="Trypsin_dom"/>
</dbReference>
<dbReference type="Gene3D" id="2.40.10.10">
    <property type="entry name" value="Trypsin-like serine proteases"/>
    <property type="match status" value="1"/>
</dbReference>
<dbReference type="EMBL" id="JACVVK020000505">
    <property type="protein sequence ID" value="KAK7469739.1"/>
    <property type="molecule type" value="Genomic_DNA"/>
</dbReference>
<protein>
    <recommendedName>
        <fullName evidence="2">Peptidase S1 domain-containing protein</fullName>
    </recommendedName>
</protein>